<name>A0A1S2LJD4_9BACI</name>
<dbReference type="RefSeq" id="WP_071309959.1">
    <property type="nucleotide sequence ID" value="NZ_MLQR01000030.1"/>
</dbReference>
<dbReference type="AlphaFoldDB" id="A0A1S2LJD4"/>
<protein>
    <submittedName>
        <fullName evidence="1">Uncharacterized protein</fullName>
    </submittedName>
</protein>
<dbReference type="Proteomes" id="UP000179524">
    <property type="component" value="Unassembled WGS sequence"/>
</dbReference>
<proteinExistence type="predicted"/>
<accession>A0A1S2LJD4</accession>
<dbReference type="EMBL" id="MLQR01000030">
    <property type="protein sequence ID" value="OIJ12639.1"/>
    <property type="molecule type" value="Genomic_DNA"/>
</dbReference>
<dbReference type="OrthoDB" id="2931160at2"/>
<reference evidence="1 2" key="1">
    <citation type="submission" date="2016-10" db="EMBL/GenBank/DDBJ databases">
        <title>Draft genome sequences of four alkaliphilic bacteria belonging to the Anaerobacillus genus.</title>
        <authorList>
            <person name="Bassil N.M."/>
            <person name="Lloyd J.R."/>
        </authorList>
    </citation>
    <scope>NUCLEOTIDE SEQUENCE [LARGE SCALE GENOMIC DNA]</scope>
    <source>
        <strain evidence="1 2">DSM 18345</strain>
    </source>
</reference>
<comment type="caution">
    <text evidence="1">The sequence shown here is derived from an EMBL/GenBank/DDBJ whole genome shotgun (WGS) entry which is preliminary data.</text>
</comment>
<evidence type="ECO:0000313" key="2">
    <source>
        <dbReference type="Proteomes" id="UP000179524"/>
    </source>
</evidence>
<keyword evidence="2" id="KW-1185">Reference proteome</keyword>
<organism evidence="1 2">
    <name type="scientific">Anaerobacillus alkalilacustris</name>
    <dbReference type="NCBI Taxonomy" id="393763"/>
    <lineage>
        <taxon>Bacteria</taxon>
        <taxon>Bacillati</taxon>
        <taxon>Bacillota</taxon>
        <taxon>Bacilli</taxon>
        <taxon>Bacillales</taxon>
        <taxon>Bacillaceae</taxon>
        <taxon>Anaerobacillus</taxon>
    </lineage>
</organism>
<evidence type="ECO:0000313" key="1">
    <source>
        <dbReference type="EMBL" id="OIJ12639.1"/>
    </source>
</evidence>
<gene>
    <name evidence="1" type="ORF">BKP37_12610</name>
</gene>
<sequence>MSKNKVIKSVSFNQKNADDELILKHVKRRNFTAYVKKLILEDININQKVETKATMIEVNKPVEKDNIRKLTVAEKLELKKKEIKKRAISRPFIPQKD</sequence>